<proteinExistence type="inferred from homology"/>
<dbReference type="InterPro" id="IPR016286">
    <property type="entry name" value="FUC_metazoa-typ"/>
</dbReference>
<dbReference type="GO" id="GO:0016139">
    <property type="term" value="P:glycoside catabolic process"/>
    <property type="evidence" value="ECO:0007669"/>
    <property type="project" value="TreeGrafter"/>
</dbReference>
<name>A0A1M4UIE1_9BACE</name>
<reference evidence="11" key="1">
    <citation type="submission" date="2016-11" db="EMBL/GenBank/DDBJ databases">
        <authorList>
            <person name="Varghese N."/>
            <person name="Submissions S."/>
        </authorList>
    </citation>
    <scope>NUCLEOTIDE SEQUENCE [LARGE SCALE GENOMIC DNA]</scope>
    <source>
        <strain evidence="11">DSM 26991</strain>
    </source>
</reference>
<evidence type="ECO:0000256" key="5">
    <source>
        <dbReference type="ARBA" id="ARBA00022801"/>
    </source>
</evidence>
<evidence type="ECO:0000256" key="3">
    <source>
        <dbReference type="ARBA" id="ARBA00012662"/>
    </source>
</evidence>
<dbReference type="Pfam" id="PF01120">
    <property type="entry name" value="Alpha_L_fucos"/>
    <property type="match status" value="1"/>
</dbReference>
<dbReference type="PRINTS" id="PR00741">
    <property type="entry name" value="GLHYDRLASE29"/>
</dbReference>
<keyword evidence="5" id="KW-0378">Hydrolase</keyword>
<dbReference type="AlphaFoldDB" id="A0A1M4UIE1"/>
<protein>
    <recommendedName>
        <fullName evidence="3">alpha-L-fucosidase</fullName>
        <ecNumber evidence="3">3.2.1.51</ecNumber>
    </recommendedName>
</protein>
<dbReference type="PIRSF" id="PIRSF001092">
    <property type="entry name" value="Alpha-L-fucosidase"/>
    <property type="match status" value="1"/>
</dbReference>
<evidence type="ECO:0000256" key="7">
    <source>
        <dbReference type="PIRSR" id="PIRSR001092-1"/>
    </source>
</evidence>
<evidence type="ECO:0000313" key="11">
    <source>
        <dbReference type="Proteomes" id="UP000184509"/>
    </source>
</evidence>
<dbReference type="PANTHER" id="PTHR10030:SF37">
    <property type="entry name" value="ALPHA-L-FUCOSIDASE-RELATED"/>
    <property type="match status" value="1"/>
</dbReference>
<organism evidence="10 11">
    <name type="scientific">Bacteroides luti</name>
    <dbReference type="NCBI Taxonomy" id="1297750"/>
    <lineage>
        <taxon>Bacteria</taxon>
        <taxon>Pseudomonadati</taxon>
        <taxon>Bacteroidota</taxon>
        <taxon>Bacteroidia</taxon>
        <taxon>Bacteroidales</taxon>
        <taxon>Bacteroidaceae</taxon>
        <taxon>Bacteroides</taxon>
    </lineage>
</organism>
<keyword evidence="4" id="KW-0732">Signal</keyword>
<evidence type="ECO:0000313" key="10">
    <source>
        <dbReference type="EMBL" id="SHE56330.1"/>
    </source>
</evidence>
<dbReference type="InterPro" id="IPR017853">
    <property type="entry name" value="GH"/>
</dbReference>
<feature type="domain" description="Glycoside hydrolase family 29 N-terminal" evidence="8">
    <location>
        <begin position="34"/>
        <end position="374"/>
    </location>
</feature>
<keyword evidence="6" id="KW-0326">Glycosidase</keyword>
<feature type="domain" description="Alpha-L-fucosidase C-terminal" evidence="9">
    <location>
        <begin position="387"/>
        <end position="469"/>
    </location>
</feature>
<evidence type="ECO:0000256" key="4">
    <source>
        <dbReference type="ARBA" id="ARBA00022729"/>
    </source>
</evidence>
<accession>A0A1M4UIE1</accession>
<dbReference type="SMART" id="SM00812">
    <property type="entry name" value="Alpha_L_fucos"/>
    <property type="match status" value="1"/>
</dbReference>
<dbReference type="InterPro" id="IPR057739">
    <property type="entry name" value="Glyco_hydro_29_N"/>
</dbReference>
<evidence type="ECO:0000256" key="1">
    <source>
        <dbReference type="ARBA" id="ARBA00004071"/>
    </source>
</evidence>
<evidence type="ECO:0000259" key="8">
    <source>
        <dbReference type="Pfam" id="PF01120"/>
    </source>
</evidence>
<dbReference type="InterPro" id="IPR000933">
    <property type="entry name" value="Glyco_hydro_29"/>
</dbReference>
<gene>
    <name evidence="10" type="ORF">SAMN05444405_10289</name>
</gene>
<evidence type="ECO:0000256" key="2">
    <source>
        <dbReference type="ARBA" id="ARBA00007951"/>
    </source>
</evidence>
<evidence type="ECO:0000256" key="6">
    <source>
        <dbReference type="ARBA" id="ARBA00023295"/>
    </source>
</evidence>
<dbReference type="Proteomes" id="UP000184509">
    <property type="component" value="Unassembled WGS sequence"/>
</dbReference>
<dbReference type="STRING" id="1297750.SAMN05444405_10289"/>
<dbReference type="EC" id="3.2.1.51" evidence="3"/>
<dbReference type="GO" id="GO:0005764">
    <property type="term" value="C:lysosome"/>
    <property type="evidence" value="ECO:0007669"/>
    <property type="project" value="TreeGrafter"/>
</dbReference>
<sequence>MKKKIAFIKQSGSIIIGLLLTALPIEIQAQQGFVHQRSTEYQWPEEKGVLEKLDQWQDLKFGVLFHWGLYSIPGIVESWSICSEDVDWIPRDSTIAYEDYKKSYYKLIEKFNPTDFNPDQWADVTKVAGMKYMLFTTKHHDGFNLFNTKQTDFSITNSAFKNNPKADVAKYVFEAFRQKDFMVGAYFSKPDWHCEYYWWPRYATPTRNVNYNINRHPDRWESFQKFTYNQIEELMSNYGKLNILWLDGGWVAAPRQDIKMDSIAKMARSHQSDILIVDRTIHGKYENYQTPERSIPEKQLNYPWESCIPLSPDWGWTPNAKFKSANTVIADLIEVVAKGGNLLLGVGPTPKGVIQPEVVAILKEIGQWLKVNGEGIYGTRITPNYNSNNVWFTASKDGNKLYALYVPNEKEGLPKSIEWENNIPVKSSAMVLLKTGKKVKWAQKGNKVLVNLPGALKTNKEPLVFSFKLQK</sequence>
<comment type="similarity">
    <text evidence="2">Belongs to the glycosyl hydrolase 29 family.</text>
</comment>
<dbReference type="PANTHER" id="PTHR10030">
    <property type="entry name" value="ALPHA-L-FUCOSIDASE"/>
    <property type="match status" value="1"/>
</dbReference>
<evidence type="ECO:0000259" key="9">
    <source>
        <dbReference type="Pfam" id="PF16757"/>
    </source>
</evidence>
<comment type="function">
    <text evidence="1">Alpha-L-fucosidase is responsible for hydrolyzing the alpha-1,6-linked fucose joined to the reducing-end N-acetylglucosamine of the carbohydrate moieties of glycoproteins.</text>
</comment>
<dbReference type="Pfam" id="PF16757">
    <property type="entry name" value="Fucosidase_C"/>
    <property type="match status" value="1"/>
</dbReference>
<dbReference type="SUPFAM" id="SSF51445">
    <property type="entry name" value="(Trans)glycosidases"/>
    <property type="match status" value="1"/>
</dbReference>
<dbReference type="GO" id="GO:0006004">
    <property type="term" value="P:fucose metabolic process"/>
    <property type="evidence" value="ECO:0007669"/>
    <property type="project" value="InterPro"/>
</dbReference>
<dbReference type="InterPro" id="IPR031919">
    <property type="entry name" value="Fucosidase_C"/>
</dbReference>
<keyword evidence="11" id="KW-1185">Reference proteome</keyword>
<dbReference type="GO" id="GO:0004560">
    <property type="term" value="F:alpha-L-fucosidase activity"/>
    <property type="evidence" value="ECO:0007669"/>
    <property type="project" value="InterPro"/>
</dbReference>
<dbReference type="OrthoDB" id="1389336at2"/>
<dbReference type="EMBL" id="FQTV01000002">
    <property type="protein sequence ID" value="SHE56330.1"/>
    <property type="molecule type" value="Genomic_DNA"/>
</dbReference>
<feature type="site" description="May be important for catalysis" evidence="7">
    <location>
        <position position="307"/>
    </location>
</feature>
<dbReference type="Gene3D" id="3.20.20.80">
    <property type="entry name" value="Glycosidases"/>
    <property type="match status" value="1"/>
</dbReference>